<feature type="domain" description="Hedgehog/Intein (Hint)" evidence="1">
    <location>
        <begin position="159"/>
        <end position="305"/>
    </location>
</feature>
<sequence length="365" mass="39536">MVAINFATLLSNGSQTVTDADGDTVVVTATFSSDFYIHPSGIVRSDDAVDTDADSFTLSFSKPVENLTFTVGDLNSNGYQGGFNDRIEVQSTLDGTPVVTNLSAGTSGTTAVYEAAFGTNITETVTVTGPFDQITLTNFDPDQQHGWLYLTTGDIGNVTCFVDGTLIETGGGLIAIENLSQGDLVVTRDRGLQPIRWIGKTTLSRETLLKSEKLRPIRIKSGALSEGVPNRDLLVSRQHRMLSVSQLSKRMFGEAEVLIAAVRLTGLPDIAIEPLTGSVTYYHLLFDHHEIIYAEGAPTESLHTGAQALTSLPAAAKDEIFTLFPELTERTENRRSARQIPTGGRQREFITRLDKNKKTFVSASV</sequence>
<evidence type="ECO:0000313" key="3">
    <source>
        <dbReference type="Proteomes" id="UP000315816"/>
    </source>
</evidence>
<dbReference type="Proteomes" id="UP000315816">
    <property type="component" value="Unassembled WGS sequence"/>
</dbReference>
<dbReference type="InterPro" id="IPR036844">
    <property type="entry name" value="Hint_dom_sf"/>
</dbReference>
<dbReference type="OrthoDB" id="7818989at2"/>
<organism evidence="2 3">
    <name type="scientific">Aliiroseovarius halocynthiae</name>
    <dbReference type="NCBI Taxonomy" id="985055"/>
    <lineage>
        <taxon>Bacteria</taxon>
        <taxon>Pseudomonadati</taxon>
        <taxon>Pseudomonadota</taxon>
        <taxon>Alphaproteobacteria</taxon>
        <taxon>Rhodobacterales</taxon>
        <taxon>Paracoccaceae</taxon>
        <taxon>Aliiroseovarius</taxon>
    </lineage>
</organism>
<reference evidence="2 3" key="1">
    <citation type="submission" date="2019-06" db="EMBL/GenBank/DDBJ databases">
        <title>A novel species of marine bacteria.</title>
        <authorList>
            <person name="Wang Y."/>
        </authorList>
    </citation>
    <scope>NUCLEOTIDE SEQUENCE [LARGE SCALE GENOMIC DNA]</scope>
    <source>
        <strain evidence="2 3">MA1-10</strain>
    </source>
</reference>
<name>A0A545SVF4_9RHOB</name>
<proteinExistence type="predicted"/>
<dbReference type="InterPro" id="IPR028992">
    <property type="entry name" value="Hedgehog/Intein_dom"/>
</dbReference>
<dbReference type="EMBL" id="VICH01000004">
    <property type="protein sequence ID" value="TQV68924.1"/>
    <property type="molecule type" value="Genomic_DNA"/>
</dbReference>
<protein>
    <submittedName>
        <fullName evidence="2">Hint domain-containing protein</fullName>
    </submittedName>
</protein>
<dbReference type="Pfam" id="PF13403">
    <property type="entry name" value="Hint_2"/>
    <property type="match status" value="1"/>
</dbReference>
<dbReference type="PROSITE" id="PS00430">
    <property type="entry name" value="TONB_DEPENDENT_REC_1"/>
    <property type="match status" value="1"/>
</dbReference>
<comment type="caution">
    <text evidence="2">The sequence shown here is derived from an EMBL/GenBank/DDBJ whole genome shotgun (WGS) entry which is preliminary data.</text>
</comment>
<evidence type="ECO:0000313" key="2">
    <source>
        <dbReference type="EMBL" id="TQV68924.1"/>
    </source>
</evidence>
<dbReference type="AlphaFoldDB" id="A0A545SVF4"/>
<keyword evidence="3" id="KW-1185">Reference proteome</keyword>
<dbReference type="InterPro" id="IPR010916">
    <property type="entry name" value="TonB_box_CS"/>
</dbReference>
<dbReference type="RefSeq" id="WP_142852678.1">
    <property type="nucleotide sequence ID" value="NZ_FXWW01000001.1"/>
</dbReference>
<accession>A0A545SVF4</accession>
<evidence type="ECO:0000259" key="1">
    <source>
        <dbReference type="Pfam" id="PF13403"/>
    </source>
</evidence>
<gene>
    <name evidence="2" type="ORF">FIL88_04945</name>
</gene>
<dbReference type="SUPFAM" id="SSF51294">
    <property type="entry name" value="Hedgehog/intein (Hint) domain"/>
    <property type="match status" value="1"/>
</dbReference>